<comment type="caution">
    <text evidence="1">The sequence shown here is derived from an EMBL/GenBank/DDBJ whole genome shotgun (WGS) entry which is preliminary data.</text>
</comment>
<accession>X1IR32</accession>
<reference evidence="1" key="1">
    <citation type="journal article" date="2014" name="Front. Microbiol.">
        <title>High frequency of phylogenetically diverse reductive dehalogenase-homologous genes in deep subseafloor sedimentary metagenomes.</title>
        <authorList>
            <person name="Kawai M."/>
            <person name="Futagami T."/>
            <person name="Toyoda A."/>
            <person name="Takaki Y."/>
            <person name="Nishi S."/>
            <person name="Hori S."/>
            <person name="Arai W."/>
            <person name="Tsubouchi T."/>
            <person name="Morono Y."/>
            <person name="Uchiyama I."/>
            <person name="Ito T."/>
            <person name="Fujiyama A."/>
            <person name="Inagaki F."/>
            <person name="Takami H."/>
        </authorList>
    </citation>
    <scope>NUCLEOTIDE SEQUENCE</scope>
    <source>
        <strain evidence="1">Expedition CK06-06</strain>
    </source>
</reference>
<protein>
    <submittedName>
        <fullName evidence="1">Uncharacterized protein</fullName>
    </submittedName>
</protein>
<gene>
    <name evidence="1" type="ORF">S03H2_32991</name>
</gene>
<sequence>MRHKKVMRFQIGLLLVVLYFSVLPAVVCCAEHAEVKQGLASKYPGDKGIENDASVIFASGFEDGFEKWTRFRNRQGVKIVSDGAVVHSGSACAEITAIRGKDSGGDVGYNLAAGVNQLYMRFYCKFDKDTVGVHHFVNMGGNSKDYRPGGHAGQRPHGDKHFGTTIEPPNDKSSWLFYTYWLAGLPPFQ</sequence>
<dbReference type="AlphaFoldDB" id="X1IR32"/>
<organism evidence="1">
    <name type="scientific">marine sediment metagenome</name>
    <dbReference type="NCBI Taxonomy" id="412755"/>
    <lineage>
        <taxon>unclassified sequences</taxon>
        <taxon>metagenomes</taxon>
        <taxon>ecological metagenomes</taxon>
    </lineage>
</organism>
<name>X1IR32_9ZZZZ</name>
<evidence type="ECO:0000313" key="1">
    <source>
        <dbReference type="EMBL" id="GAH59978.1"/>
    </source>
</evidence>
<dbReference type="EMBL" id="BARU01020067">
    <property type="protein sequence ID" value="GAH59978.1"/>
    <property type="molecule type" value="Genomic_DNA"/>
</dbReference>
<dbReference type="Gene3D" id="2.60.120.200">
    <property type="match status" value="1"/>
</dbReference>
<proteinExistence type="predicted"/>